<dbReference type="InParanoid" id="B9RMU9"/>
<evidence type="ECO:0000256" key="1">
    <source>
        <dbReference type="SAM" id="MobiDB-lite"/>
    </source>
</evidence>
<dbReference type="EMBL" id="EQ973790">
    <property type="protein sequence ID" value="EEF47072.1"/>
    <property type="molecule type" value="Genomic_DNA"/>
</dbReference>
<gene>
    <name evidence="2" type="ORF">RCOM_1340200</name>
</gene>
<feature type="compositionally biased region" description="Polar residues" evidence="1">
    <location>
        <begin position="84"/>
        <end position="99"/>
    </location>
</feature>
<sequence>MTLDWCLRDKGGKHPNTVKRRMTTNEETIEHVNMDTNDSIPEEYTTGIDSIREEYAAGVEHEVFNDEPKGTSSTFAALSPIIPSPQTKSIQATSTTVTQPTPPDVRKQQPKGNK</sequence>
<proteinExistence type="predicted"/>
<keyword evidence="3" id="KW-1185">Reference proteome</keyword>
<reference evidence="3" key="1">
    <citation type="journal article" date="2010" name="Nat. Biotechnol.">
        <title>Draft genome sequence of the oilseed species Ricinus communis.</title>
        <authorList>
            <person name="Chan A.P."/>
            <person name="Crabtree J."/>
            <person name="Zhao Q."/>
            <person name="Lorenzi H."/>
            <person name="Orvis J."/>
            <person name="Puiu D."/>
            <person name="Melake-Berhan A."/>
            <person name="Jones K.M."/>
            <person name="Redman J."/>
            <person name="Chen G."/>
            <person name="Cahoon E.B."/>
            <person name="Gedil M."/>
            <person name="Stanke M."/>
            <person name="Haas B.J."/>
            <person name="Wortman J.R."/>
            <person name="Fraser-Liggett C.M."/>
            <person name="Ravel J."/>
            <person name="Rabinowicz P.D."/>
        </authorList>
    </citation>
    <scope>NUCLEOTIDE SEQUENCE [LARGE SCALE GENOMIC DNA]</scope>
    <source>
        <strain evidence="3">cv. Hale</strain>
    </source>
</reference>
<dbReference type="Proteomes" id="UP000008311">
    <property type="component" value="Unassembled WGS sequence"/>
</dbReference>
<dbReference type="AlphaFoldDB" id="B9RMU9"/>
<protein>
    <submittedName>
        <fullName evidence="2">Uncharacterized protein</fullName>
    </submittedName>
</protein>
<organism evidence="2 3">
    <name type="scientific">Ricinus communis</name>
    <name type="common">Castor bean</name>
    <dbReference type="NCBI Taxonomy" id="3988"/>
    <lineage>
        <taxon>Eukaryota</taxon>
        <taxon>Viridiplantae</taxon>
        <taxon>Streptophyta</taxon>
        <taxon>Embryophyta</taxon>
        <taxon>Tracheophyta</taxon>
        <taxon>Spermatophyta</taxon>
        <taxon>Magnoliopsida</taxon>
        <taxon>eudicotyledons</taxon>
        <taxon>Gunneridae</taxon>
        <taxon>Pentapetalae</taxon>
        <taxon>rosids</taxon>
        <taxon>fabids</taxon>
        <taxon>Malpighiales</taxon>
        <taxon>Euphorbiaceae</taxon>
        <taxon>Acalyphoideae</taxon>
        <taxon>Acalypheae</taxon>
        <taxon>Ricinus</taxon>
    </lineage>
</organism>
<evidence type="ECO:0000313" key="3">
    <source>
        <dbReference type="Proteomes" id="UP000008311"/>
    </source>
</evidence>
<evidence type="ECO:0000313" key="2">
    <source>
        <dbReference type="EMBL" id="EEF47072.1"/>
    </source>
</evidence>
<name>B9RMU9_RICCO</name>
<accession>B9RMU9</accession>
<feature type="region of interest" description="Disordered" evidence="1">
    <location>
        <begin position="68"/>
        <end position="114"/>
    </location>
</feature>